<evidence type="ECO:0000313" key="1">
    <source>
        <dbReference type="EMBL" id="QQE87916.1"/>
    </source>
</evidence>
<dbReference type="EMBL" id="CP066310">
    <property type="protein sequence ID" value="QQE87916.1"/>
    <property type="molecule type" value="Genomic_DNA"/>
</dbReference>
<name>A0AAP9YBD4_9GAMM</name>
<proteinExistence type="predicted"/>
<dbReference type="RefSeq" id="WP_198866528.1">
    <property type="nucleotide sequence ID" value="NZ_CP066310.1"/>
</dbReference>
<reference evidence="1 2" key="1">
    <citation type="submission" date="2020-12" db="EMBL/GenBank/DDBJ databases">
        <title>Genomic Analysis and Response surface optimization of nitrogen-fixing conditions for A. chroococcum strain HR1, Isolation from rhizosphere soil.</title>
        <authorList>
            <person name="Li J."/>
            <person name="Yang H."/>
            <person name="Liu H."/>
            <person name="Wang C."/>
            <person name="Tian Y."/>
            <person name="Lu X.Y."/>
        </authorList>
    </citation>
    <scope>NUCLEOTIDE SEQUENCE [LARGE SCALE GENOMIC DNA]</scope>
    <source>
        <strain evidence="1 2">HR1</strain>
    </source>
</reference>
<accession>A0AAP9YBD4</accession>
<protein>
    <submittedName>
        <fullName evidence="1">Uncharacterized protein</fullName>
    </submittedName>
</protein>
<sequence length="214" mass="24657">MNTLDWDYVGRATFDRRTRMQNPPPFSRIIDQLKDEMNLVCFHREQKSSDQSYSRAVFCATVEPALFDLFFNSPTGYRGEFFISPERGVAANRLLLQELSPKLIQFAAIQDTGIDQAWLLESLSKLSAKAWLAEESLSLCSKCAGEWSTSYVSELEIRNGRWECSDHAYSVWGRQAPCLTKIRFFGGFINSTNQEWLAEHKQSRAAQIWQYGWT</sequence>
<gene>
    <name evidence="1" type="ORF">GKQ51_16865</name>
</gene>
<dbReference type="Proteomes" id="UP000596192">
    <property type="component" value="Chromosome"/>
</dbReference>
<dbReference type="AlphaFoldDB" id="A0AAP9YBD4"/>
<organism evidence="1 2">
    <name type="scientific">Azotobacter chroococcum</name>
    <dbReference type="NCBI Taxonomy" id="353"/>
    <lineage>
        <taxon>Bacteria</taxon>
        <taxon>Pseudomonadati</taxon>
        <taxon>Pseudomonadota</taxon>
        <taxon>Gammaproteobacteria</taxon>
        <taxon>Pseudomonadales</taxon>
        <taxon>Pseudomonadaceae</taxon>
        <taxon>Azotobacter</taxon>
    </lineage>
</organism>
<evidence type="ECO:0000313" key="2">
    <source>
        <dbReference type="Proteomes" id="UP000596192"/>
    </source>
</evidence>